<keyword evidence="5" id="KW-0670">Pyruvate</keyword>
<feature type="region of interest" description="Disordered" evidence="3">
    <location>
        <begin position="402"/>
        <end position="421"/>
    </location>
</feature>
<dbReference type="RefSeq" id="XP_041404853.1">
    <property type="nucleotide sequence ID" value="XM_041548919.1"/>
</dbReference>
<dbReference type="OrthoDB" id="267323at2759"/>
<dbReference type="SUPFAM" id="SSF52540">
    <property type="entry name" value="P-loop containing nucleoside triphosphate hydrolases"/>
    <property type="match status" value="1"/>
</dbReference>
<dbReference type="Gene3D" id="3.40.50.1240">
    <property type="entry name" value="Phosphoglycerate mutase-like"/>
    <property type="match status" value="1"/>
</dbReference>
<evidence type="ECO:0000256" key="3">
    <source>
        <dbReference type="SAM" id="MobiDB-lite"/>
    </source>
</evidence>
<dbReference type="Pfam" id="PF00300">
    <property type="entry name" value="His_Phos_1"/>
    <property type="match status" value="1"/>
</dbReference>
<feature type="compositionally biased region" description="Polar residues" evidence="3">
    <location>
        <begin position="80"/>
        <end position="95"/>
    </location>
</feature>
<dbReference type="Pfam" id="PF01591">
    <property type="entry name" value="6PF2K"/>
    <property type="match status" value="1"/>
</dbReference>
<sequence length="625" mass="71486">MGKSDKQEYECETPPRVKSIPGALRESLMRCGDNYFQRRPASDSPTGSSAQTPTGVNTSTPSPINSNIYINTGSGINTVETSPVISGNTVESGTESPDRLRPPTMKKKRTPTTLDIPGLTKSKNSPNGLIARNDHGSKLVIIMVGIPATGKSFITKKLSRYLNYSMYHCKVFNVGNTRRRYTREHGMGEQDSNFFDPSDERSIKLRDQWALDTLDELLDYLLTGNGSVAIFDATNTTKERRKTVYNRIRQRNDQLKVLFLESICTDRQMIDKNIQLKLFGPDYKGKDPDESLTDFKQRLENYDTVYEPMDDVEGYPYIKMINVGTKLISHRIKGFLASLTMYYLLNFNLSERQIWITRSGECEDNVAGKIGGDTSLTARGDKYAHALTKFIGEQRKLFEEHLNSEHKPSSDNIQNEENVEEEEEERSFFIWTSMLQRSIETGQYFDENEYPTKQMKMLDEINGGDIDGLTFERFSTQYPEIYENRQHDKLLYRYPGSGGESYMDVSNRLRSVITEMERLEDDILLITHHVVARILLGYFMNLRLEVVTDLDIPLHSIYCLEPKPQGISWTLYEYDEIKDSFNKVPKSELNISRVKEIGLVHNERHYSLVPTAPNYSIGSKSSVDS</sequence>
<dbReference type="SMART" id="SM00855">
    <property type="entry name" value="PGAM"/>
    <property type="match status" value="1"/>
</dbReference>
<keyword evidence="5" id="KW-0808">Transferase</keyword>
<keyword evidence="2" id="KW-0067">ATP-binding</keyword>
<dbReference type="GO" id="GO:0005524">
    <property type="term" value="F:ATP binding"/>
    <property type="evidence" value="ECO:0007669"/>
    <property type="project" value="UniProtKB-KW"/>
</dbReference>
<dbReference type="Gene3D" id="3.40.50.300">
    <property type="entry name" value="P-loop containing nucleotide triphosphate hydrolases"/>
    <property type="match status" value="1"/>
</dbReference>
<dbReference type="PANTHER" id="PTHR10606">
    <property type="entry name" value="6-PHOSPHOFRUCTO-2-KINASE/FRUCTOSE-2,6-BISPHOSPHATASE"/>
    <property type="match status" value="1"/>
</dbReference>
<dbReference type="GO" id="GO:0003873">
    <property type="term" value="F:6-phosphofructo-2-kinase activity"/>
    <property type="evidence" value="ECO:0007669"/>
    <property type="project" value="InterPro"/>
</dbReference>
<dbReference type="FunFam" id="3.40.50.300:FF:000644">
    <property type="entry name" value="GpmB, Fructose-2,6-bisphosphatase"/>
    <property type="match status" value="1"/>
</dbReference>
<dbReference type="InterPro" id="IPR003094">
    <property type="entry name" value="6Pfruct_kin"/>
</dbReference>
<keyword evidence="6" id="KW-1185">Reference proteome</keyword>
<dbReference type="GO" id="GO:0005829">
    <property type="term" value="C:cytosol"/>
    <property type="evidence" value="ECO:0007669"/>
    <property type="project" value="TreeGrafter"/>
</dbReference>
<organism evidence="5 6">
    <name type="scientific">Maudiozyma barnettii</name>
    <dbReference type="NCBI Taxonomy" id="61262"/>
    <lineage>
        <taxon>Eukaryota</taxon>
        <taxon>Fungi</taxon>
        <taxon>Dikarya</taxon>
        <taxon>Ascomycota</taxon>
        <taxon>Saccharomycotina</taxon>
        <taxon>Saccharomycetes</taxon>
        <taxon>Saccharomycetales</taxon>
        <taxon>Saccharomycetaceae</taxon>
        <taxon>Maudiozyma</taxon>
    </lineage>
</organism>
<keyword evidence="1" id="KW-0547">Nucleotide-binding</keyword>
<protein>
    <submittedName>
        <fullName evidence="5">Similar to Saccharomyces cerevisiae YIL107C PFK26 6-phosphofructo-2-kinase, inhibited by phosphoenolpyruvate and sn-glycerol 3-phosphate</fullName>
    </submittedName>
</protein>
<dbReference type="AlphaFoldDB" id="A0A8H2ZGJ3"/>
<feature type="region of interest" description="Disordered" evidence="3">
    <location>
        <begin position="80"/>
        <end position="130"/>
    </location>
</feature>
<dbReference type="SUPFAM" id="SSF53254">
    <property type="entry name" value="Phosphoglycerate mutase-like"/>
    <property type="match status" value="1"/>
</dbReference>
<dbReference type="InterPro" id="IPR029033">
    <property type="entry name" value="His_PPase_superfam"/>
</dbReference>
<evidence type="ECO:0000259" key="4">
    <source>
        <dbReference type="Pfam" id="PF01591"/>
    </source>
</evidence>
<dbReference type="InterPro" id="IPR027417">
    <property type="entry name" value="P-loop_NTPase"/>
</dbReference>
<feature type="domain" description="6-phosphofructo-2-kinase" evidence="4">
    <location>
        <begin position="130"/>
        <end position="349"/>
    </location>
</feature>
<dbReference type="InterPro" id="IPR013079">
    <property type="entry name" value="6Phosfructo_kin"/>
</dbReference>
<accession>A0A8H2ZGJ3</accession>
<dbReference type="PANTHER" id="PTHR10606:SF32">
    <property type="entry name" value="6-PHOSPHOFRUCTO-2-KINASE 1"/>
    <property type="match status" value="1"/>
</dbReference>
<dbReference type="PRINTS" id="PR00991">
    <property type="entry name" value="6PFRUCTKNASE"/>
</dbReference>
<evidence type="ECO:0000313" key="5">
    <source>
        <dbReference type="EMBL" id="CAB4252815.1"/>
    </source>
</evidence>
<dbReference type="CDD" id="cd07067">
    <property type="entry name" value="HP_PGM_like"/>
    <property type="match status" value="1"/>
</dbReference>
<keyword evidence="5" id="KW-0418">Kinase</keyword>
<evidence type="ECO:0000256" key="1">
    <source>
        <dbReference type="ARBA" id="ARBA00022741"/>
    </source>
</evidence>
<dbReference type="GO" id="GO:0006000">
    <property type="term" value="P:fructose metabolic process"/>
    <property type="evidence" value="ECO:0007669"/>
    <property type="project" value="InterPro"/>
</dbReference>
<feature type="region of interest" description="Disordered" evidence="3">
    <location>
        <begin position="1"/>
        <end position="68"/>
    </location>
</feature>
<feature type="compositionally biased region" description="Polar residues" evidence="3">
    <location>
        <begin position="43"/>
        <end position="68"/>
    </location>
</feature>
<reference evidence="5 6" key="1">
    <citation type="submission" date="2020-05" db="EMBL/GenBank/DDBJ databases">
        <authorList>
            <person name="Casaregola S."/>
            <person name="Devillers H."/>
            <person name="Grondin C."/>
        </authorList>
    </citation>
    <scope>NUCLEOTIDE SEQUENCE [LARGE SCALE GENOMIC DNA]</scope>
    <source>
        <strain evidence="5 6">CLIB 1767</strain>
    </source>
</reference>
<dbReference type="GO" id="GO:0006003">
    <property type="term" value="P:fructose 2,6-bisphosphate metabolic process"/>
    <property type="evidence" value="ECO:0007669"/>
    <property type="project" value="InterPro"/>
</dbReference>
<name>A0A8H2ZGJ3_9SACH</name>
<dbReference type="GeneID" id="64855956"/>
<dbReference type="EMBL" id="CAEFZW010000002">
    <property type="protein sequence ID" value="CAB4252815.1"/>
    <property type="molecule type" value="Genomic_DNA"/>
</dbReference>
<dbReference type="Proteomes" id="UP000644660">
    <property type="component" value="Unassembled WGS sequence"/>
</dbReference>
<comment type="caution">
    <text evidence="5">The sequence shown here is derived from an EMBL/GenBank/DDBJ whole genome shotgun (WGS) entry which is preliminary data.</text>
</comment>
<gene>
    <name evidence="5" type="ORF">KABA2_02S05126</name>
</gene>
<feature type="compositionally biased region" description="Basic and acidic residues" evidence="3">
    <location>
        <begin position="1"/>
        <end position="15"/>
    </location>
</feature>
<evidence type="ECO:0000256" key="2">
    <source>
        <dbReference type="ARBA" id="ARBA00022840"/>
    </source>
</evidence>
<dbReference type="InterPro" id="IPR013078">
    <property type="entry name" value="His_Pase_superF_clade-1"/>
</dbReference>
<evidence type="ECO:0000313" key="6">
    <source>
        <dbReference type="Proteomes" id="UP000644660"/>
    </source>
</evidence>
<dbReference type="PIRSF" id="PIRSF000709">
    <property type="entry name" value="6PFK_2-Ptase"/>
    <property type="match status" value="1"/>
</dbReference>
<proteinExistence type="predicted"/>